<name>A0A0R1ZKT0_9LACO</name>
<dbReference type="PANTHER" id="PTHR34980:SF2">
    <property type="entry name" value="INNER MEMBRANE PROTEIN YHAH-RELATED"/>
    <property type="match status" value="1"/>
</dbReference>
<evidence type="ECO:0000313" key="2">
    <source>
        <dbReference type="EMBL" id="KRM54946.1"/>
    </source>
</evidence>
<evidence type="ECO:0000256" key="1">
    <source>
        <dbReference type="SAM" id="Phobius"/>
    </source>
</evidence>
<sequence>MRRRVSFWGALVLFLRNYLNFMDNSTRAEYWYMALWSLLYNIVIELLMFGRLAGMLAGGARLSFSAVVSELGVPLIIVLVVTLATVIPTLALHVRRYRDAGISPLVLLLTLVAPVILCTVAAISGKTWPLLVAVVLALVNLGLAALPSKGLHF</sequence>
<evidence type="ECO:0008006" key="4">
    <source>
        <dbReference type="Google" id="ProtNLM"/>
    </source>
</evidence>
<dbReference type="InterPro" id="IPR008523">
    <property type="entry name" value="DUF805"/>
</dbReference>
<keyword evidence="1" id="KW-0812">Transmembrane</keyword>
<evidence type="ECO:0000313" key="3">
    <source>
        <dbReference type="Proteomes" id="UP000051679"/>
    </source>
</evidence>
<dbReference type="PANTHER" id="PTHR34980">
    <property type="entry name" value="INNER MEMBRANE PROTEIN-RELATED-RELATED"/>
    <property type="match status" value="1"/>
</dbReference>
<proteinExistence type="predicted"/>
<feature type="transmembrane region" description="Helical" evidence="1">
    <location>
        <begin position="100"/>
        <end position="123"/>
    </location>
</feature>
<gene>
    <name evidence="2" type="ORF">FC18_GL001849</name>
</gene>
<comment type="caution">
    <text evidence="2">The sequence shown here is derived from an EMBL/GenBank/DDBJ whole genome shotgun (WGS) entry which is preliminary data.</text>
</comment>
<dbReference type="GO" id="GO:0005886">
    <property type="term" value="C:plasma membrane"/>
    <property type="evidence" value="ECO:0007669"/>
    <property type="project" value="TreeGrafter"/>
</dbReference>
<reference evidence="2 3" key="1">
    <citation type="journal article" date="2015" name="Genome Announc.">
        <title>Expanding the biotechnology potential of lactobacilli through comparative genomics of 213 strains and associated genera.</title>
        <authorList>
            <person name="Sun Z."/>
            <person name="Harris H.M."/>
            <person name="McCann A."/>
            <person name="Guo C."/>
            <person name="Argimon S."/>
            <person name="Zhang W."/>
            <person name="Yang X."/>
            <person name="Jeffery I.B."/>
            <person name="Cooney J.C."/>
            <person name="Kagawa T.F."/>
            <person name="Liu W."/>
            <person name="Song Y."/>
            <person name="Salvetti E."/>
            <person name="Wrobel A."/>
            <person name="Rasinkangas P."/>
            <person name="Parkhill J."/>
            <person name="Rea M.C."/>
            <person name="O'Sullivan O."/>
            <person name="Ritari J."/>
            <person name="Douillard F.P."/>
            <person name="Paul Ross R."/>
            <person name="Yang R."/>
            <person name="Briner A.E."/>
            <person name="Felis G.E."/>
            <person name="de Vos W.M."/>
            <person name="Barrangou R."/>
            <person name="Klaenhammer T.R."/>
            <person name="Caufield P.W."/>
            <person name="Cui Y."/>
            <person name="Zhang H."/>
            <person name="O'Toole P.W."/>
        </authorList>
    </citation>
    <scope>NUCLEOTIDE SEQUENCE [LARGE SCALE GENOMIC DNA]</scope>
    <source>
        <strain evidence="2 3">DSM 20505</strain>
    </source>
</reference>
<accession>A0A0R1ZKT0</accession>
<dbReference type="Pfam" id="PF05656">
    <property type="entry name" value="DUF805"/>
    <property type="match status" value="1"/>
</dbReference>
<dbReference type="Proteomes" id="UP000051679">
    <property type="component" value="Unassembled WGS sequence"/>
</dbReference>
<feature type="transmembrane region" description="Helical" evidence="1">
    <location>
        <begin position="31"/>
        <end position="50"/>
    </location>
</feature>
<feature type="transmembrane region" description="Helical" evidence="1">
    <location>
        <begin position="130"/>
        <end position="148"/>
    </location>
</feature>
<keyword evidence="1" id="KW-0472">Membrane</keyword>
<organism evidence="2 3">
    <name type="scientific">Lacticaseibacillus sharpeae JCM 1186 = DSM 20505</name>
    <dbReference type="NCBI Taxonomy" id="1291052"/>
    <lineage>
        <taxon>Bacteria</taxon>
        <taxon>Bacillati</taxon>
        <taxon>Bacillota</taxon>
        <taxon>Bacilli</taxon>
        <taxon>Lactobacillales</taxon>
        <taxon>Lactobacillaceae</taxon>
        <taxon>Lacticaseibacillus</taxon>
    </lineage>
</organism>
<dbReference type="OrthoDB" id="2285053at2"/>
<dbReference type="PATRIC" id="fig|1291052.5.peg.1909"/>
<protein>
    <recommendedName>
        <fullName evidence="4">DUF805 domain-containing protein</fullName>
    </recommendedName>
</protein>
<feature type="transmembrane region" description="Helical" evidence="1">
    <location>
        <begin position="71"/>
        <end position="94"/>
    </location>
</feature>
<dbReference type="RefSeq" id="WP_054680289.1">
    <property type="nucleotide sequence ID" value="NZ_AYYO01000040.1"/>
</dbReference>
<keyword evidence="3" id="KW-1185">Reference proteome</keyword>
<keyword evidence="1" id="KW-1133">Transmembrane helix</keyword>
<dbReference type="AlphaFoldDB" id="A0A0R1ZKT0"/>
<dbReference type="EMBL" id="AYYO01000040">
    <property type="protein sequence ID" value="KRM54946.1"/>
    <property type="molecule type" value="Genomic_DNA"/>
</dbReference>